<proteinExistence type="predicted"/>
<dbReference type="GO" id="GO:0043161">
    <property type="term" value="P:proteasome-mediated ubiquitin-dependent protein catabolic process"/>
    <property type="evidence" value="ECO:0000318"/>
    <property type="project" value="GO_Central"/>
</dbReference>
<keyword evidence="3" id="KW-0325">Glycoprotein</keyword>
<dbReference type="InterPro" id="IPR001258">
    <property type="entry name" value="NHL_repeat"/>
</dbReference>
<reference evidence="6" key="1">
    <citation type="journal article" date="2020" name="Nat. Ecol. Evol.">
        <title>Deeply conserved synteny resolves early events in vertebrate evolution.</title>
        <authorList>
            <person name="Simakov O."/>
            <person name="Marletaz F."/>
            <person name="Yue J.X."/>
            <person name="O'Connell B."/>
            <person name="Jenkins J."/>
            <person name="Brandt A."/>
            <person name="Calef R."/>
            <person name="Tung C.H."/>
            <person name="Huang T.K."/>
            <person name="Schmutz J."/>
            <person name="Satoh N."/>
            <person name="Yu J.K."/>
            <person name="Putnam N.H."/>
            <person name="Green R.E."/>
            <person name="Rokhsar D.S."/>
        </authorList>
    </citation>
    <scope>NUCLEOTIDE SEQUENCE [LARGE SCALE GENOMIC DNA]</scope>
    <source>
        <strain evidence="6">S238N-H82</strain>
    </source>
</reference>
<dbReference type="PROSITE" id="PS51125">
    <property type="entry name" value="NHL"/>
    <property type="match status" value="2"/>
</dbReference>
<feature type="repeat" description="NHL" evidence="4">
    <location>
        <begin position="246"/>
        <end position="287"/>
    </location>
</feature>
<dbReference type="GO" id="GO:0000209">
    <property type="term" value="P:protein polyubiquitination"/>
    <property type="evidence" value="ECO:0000318"/>
    <property type="project" value="GO_Central"/>
</dbReference>
<dbReference type="KEGG" id="bfo:118404455"/>
<dbReference type="GO" id="GO:0061630">
    <property type="term" value="F:ubiquitin protein ligase activity"/>
    <property type="evidence" value="ECO:0000318"/>
    <property type="project" value="GO_Central"/>
</dbReference>
<evidence type="ECO:0000256" key="5">
    <source>
        <dbReference type="SAM" id="MobiDB-lite"/>
    </source>
</evidence>
<keyword evidence="1" id="KW-0732">Signal</keyword>
<gene>
    <name evidence="7" type="primary">LOC118404455</name>
</gene>
<dbReference type="Pfam" id="PF01436">
    <property type="entry name" value="NHL"/>
    <property type="match status" value="1"/>
</dbReference>
<dbReference type="Proteomes" id="UP000001554">
    <property type="component" value="Chromosome 17"/>
</dbReference>
<organism evidence="6 7">
    <name type="scientific">Branchiostoma floridae</name>
    <name type="common">Florida lancelet</name>
    <name type="synonym">Amphioxus</name>
    <dbReference type="NCBI Taxonomy" id="7739"/>
    <lineage>
        <taxon>Eukaryota</taxon>
        <taxon>Metazoa</taxon>
        <taxon>Chordata</taxon>
        <taxon>Cephalochordata</taxon>
        <taxon>Leptocardii</taxon>
        <taxon>Amphioxiformes</taxon>
        <taxon>Branchiostomatidae</taxon>
        <taxon>Branchiostoma</taxon>
    </lineage>
</organism>
<evidence type="ECO:0000256" key="2">
    <source>
        <dbReference type="ARBA" id="ARBA00022737"/>
    </source>
</evidence>
<accession>A0A9J7HGW1</accession>
<sequence length="327" mass="36133">MGVKSLQIDAEVPIKVQQGAPLYDVKRQLAVDDIEGYLEMWATRLEQTRLLRKKTGKLQDKTLAVGAMEKRMFSVQRHPSKSDKQRGQGERQPALLGTGNSVRSLLVGKVQNLEIVPGTGDKVMYPYDVCMDGNGTLWVVGRGETAEHVVQYSTDGTAMAGFDLKNSSYYRGIAVDMRTNHILVTDRDQGEVQVFRPDGSLVRTVRHPLGEMTCPHYVTLDGEGNILVSDWRSNYVYVYDESGKILFQFGGLGSGKVSGPAGICTDSSGHILVADSVNERIQIFTRHGRFVRTVRTGFKPEGLAVGPEGQLVVTSWFNNSVTVFPDY</sequence>
<dbReference type="PANTHER" id="PTHR10680">
    <property type="entry name" value="PEPTIDYL-GLYCINE ALPHA-AMIDATING MONOOXYGENASE"/>
    <property type="match status" value="1"/>
</dbReference>
<keyword evidence="2" id="KW-0677">Repeat</keyword>
<reference evidence="7" key="2">
    <citation type="submission" date="2025-08" db="UniProtKB">
        <authorList>
            <consortium name="RefSeq"/>
        </authorList>
    </citation>
    <scope>IDENTIFICATION</scope>
    <source>
        <strain evidence="7">S238N-H82</strain>
        <tissue evidence="7">Testes</tissue>
    </source>
</reference>
<dbReference type="PANTHER" id="PTHR10680:SF28">
    <property type="entry name" value="SMP-30_GLUCONOLACTONASE_LRE-LIKE REGION DOMAIN-CONTAINING PROTEIN"/>
    <property type="match status" value="1"/>
</dbReference>
<evidence type="ECO:0000256" key="1">
    <source>
        <dbReference type="ARBA" id="ARBA00022729"/>
    </source>
</evidence>
<dbReference type="AlphaFoldDB" id="A0A9J7HGW1"/>
<feature type="compositionally biased region" description="Basic and acidic residues" evidence="5">
    <location>
        <begin position="80"/>
        <end position="89"/>
    </location>
</feature>
<keyword evidence="6" id="KW-1185">Reference proteome</keyword>
<dbReference type="GeneID" id="118404455"/>
<dbReference type="FunFam" id="2.120.10.30:FF:000096">
    <property type="entry name" value="Uncharacterized protein"/>
    <property type="match status" value="1"/>
</dbReference>
<evidence type="ECO:0000256" key="4">
    <source>
        <dbReference type="PROSITE-ProRule" id="PRU00504"/>
    </source>
</evidence>
<protein>
    <submittedName>
        <fullName evidence="7">Tripartite motif-containing protein 3-like</fullName>
    </submittedName>
</protein>
<name>A0A9J7HGW1_BRAFL</name>
<dbReference type="CDD" id="cd05819">
    <property type="entry name" value="NHL"/>
    <property type="match status" value="1"/>
</dbReference>
<feature type="repeat" description="NHL" evidence="4">
    <location>
        <begin position="171"/>
        <end position="198"/>
    </location>
</feature>
<feature type="region of interest" description="Disordered" evidence="5">
    <location>
        <begin position="74"/>
        <end position="96"/>
    </location>
</feature>
<evidence type="ECO:0000313" key="6">
    <source>
        <dbReference type="Proteomes" id="UP000001554"/>
    </source>
</evidence>
<evidence type="ECO:0000313" key="7">
    <source>
        <dbReference type="RefSeq" id="XP_035659425.1"/>
    </source>
</evidence>
<dbReference type="InterPro" id="IPR011042">
    <property type="entry name" value="6-blade_b-propeller_TolB-like"/>
</dbReference>
<dbReference type="Gene3D" id="2.120.10.30">
    <property type="entry name" value="TolB, C-terminal domain"/>
    <property type="match status" value="1"/>
</dbReference>
<dbReference type="SUPFAM" id="SSF101898">
    <property type="entry name" value="NHL repeat"/>
    <property type="match status" value="1"/>
</dbReference>
<evidence type="ECO:0000256" key="3">
    <source>
        <dbReference type="ARBA" id="ARBA00023180"/>
    </source>
</evidence>
<dbReference type="RefSeq" id="XP_035659425.1">
    <property type="nucleotide sequence ID" value="XM_035803532.1"/>
</dbReference>
<dbReference type="OrthoDB" id="10020332at2759"/>